<evidence type="ECO:0000256" key="4">
    <source>
        <dbReference type="ARBA" id="ARBA00022840"/>
    </source>
</evidence>
<sequence length="662" mass="73860">MTGNTQGKVIWTPSGERIEKSVMTDYMDWLKKEKGVQAKDYTELWKWSVDELEPFWESIWQYCGVAGNRSYSNVLQGDSMIGAKWFSGATLNFTENIFSERNPGQTALYFRSESTPTRSISWGELEKQVASVAKKLKDMGVKAGDRVAAYLPNIPEAAIAFLATASVGAVWSICSPDFGSKSVITRFGQIEPVVFIAVDGYSYNGKTFDKRSDVEEIRKQLPTVKQAVFVPYIGEGVPESYMAWEELLEEDVPLAAEPMPFDHPLWIVYSSGTTGLPKPIVHSHGGIVLEHKKLMAIQHDLGPDDVVFWFSSTGWIMWNLLIGSWLACPTIVLYDGSPSSPDWGILWELAEETGITFFGTSAPFIAASAKIDARPKEKYDLHKLRSVFSTGAPLTADGYEWIYEHVKSDVWLVSVSGGTDISAAFVGGVPIEPVRIGEIQGRSLGVAADAFDEEGNSLIDEVGELVVTKPMPSMPLYFWGDEGNERYHESYFDHYPGIWKHGDWIKIDGEGRCIIYGRSDSTINRSGVRMGTSDLYRVIAGVDEVFDSLVIDLEVIGKSASLLLFVVLKEGAELNEDLEARIKQEIREQLSPRFAPDRIYQVEDIPKTLNGKKLEVPIRKLLLGFEAERVINADSMSNPESLPFFLELAKELEAERTEKLFS</sequence>
<accession>A0A1U7PN35</accession>
<proteinExistence type="inferred from homology"/>
<evidence type="ECO:0000313" key="9">
    <source>
        <dbReference type="Proteomes" id="UP000187550"/>
    </source>
</evidence>
<dbReference type="GO" id="GO:0030729">
    <property type="term" value="F:acetoacetate-CoA ligase activity"/>
    <property type="evidence" value="ECO:0007669"/>
    <property type="project" value="InterPro"/>
</dbReference>
<dbReference type="InterPro" id="IPR000873">
    <property type="entry name" value="AMP-dep_synth/lig_dom"/>
</dbReference>
<dbReference type="EMBL" id="FTPL01000001">
    <property type="protein sequence ID" value="SIT73399.1"/>
    <property type="molecule type" value="Genomic_DNA"/>
</dbReference>
<evidence type="ECO:0000259" key="6">
    <source>
        <dbReference type="Pfam" id="PF13193"/>
    </source>
</evidence>
<dbReference type="Gene3D" id="3.30.300.30">
    <property type="match status" value="1"/>
</dbReference>
<dbReference type="RefSeq" id="WP_076757199.1">
    <property type="nucleotide sequence ID" value="NZ_FTPL01000001.1"/>
</dbReference>
<dbReference type="PANTHER" id="PTHR42921">
    <property type="entry name" value="ACETOACETYL-COA SYNTHETASE"/>
    <property type="match status" value="1"/>
</dbReference>
<organism evidence="8 9">
    <name type="scientific">Edaphobacillus lindanitolerans</name>
    <dbReference type="NCBI Taxonomy" id="550447"/>
    <lineage>
        <taxon>Bacteria</taxon>
        <taxon>Bacillati</taxon>
        <taxon>Bacillota</taxon>
        <taxon>Bacilli</taxon>
        <taxon>Bacillales</taxon>
        <taxon>Bacillaceae</taxon>
        <taxon>Edaphobacillus</taxon>
    </lineage>
</organism>
<dbReference type="InterPro" id="IPR020845">
    <property type="entry name" value="AMP-binding_CS"/>
</dbReference>
<dbReference type="Pfam" id="PF13193">
    <property type="entry name" value="AMP-binding_C"/>
    <property type="match status" value="1"/>
</dbReference>
<feature type="domain" description="Acetyl-coenzyme A synthetase N-terminal" evidence="7">
    <location>
        <begin position="41"/>
        <end position="96"/>
    </location>
</feature>
<dbReference type="InterPro" id="IPR032387">
    <property type="entry name" value="ACAS_N"/>
</dbReference>
<name>A0A1U7PN35_9BACI</name>
<dbReference type="NCBIfam" id="TIGR01217">
    <property type="entry name" value="ac_ac_CoA_syn"/>
    <property type="match status" value="1"/>
</dbReference>
<dbReference type="SUPFAM" id="SSF56801">
    <property type="entry name" value="Acetyl-CoA synthetase-like"/>
    <property type="match status" value="1"/>
</dbReference>
<keyword evidence="9" id="KW-1185">Reference proteome</keyword>
<dbReference type="OrthoDB" id="9778383at2"/>
<dbReference type="InterPro" id="IPR042099">
    <property type="entry name" value="ANL_N_sf"/>
</dbReference>
<feature type="domain" description="AMP-dependent synthetase/ligase" evidence="5">
    <location>
        <begin position="100"/>
        <end position="471"/>
    </location>
</feature>
<dbReference type="AlphaFoldDB" id="A0A1U7PN35"/>
<keyword evidence="2" id="KW-0436">Ligase</keyword>
<dbReference type="InterPro" id="IPR045851">
    <property type="entry name" value="AMP-bd_C_sf"/>
</dbReference>
<dbReference type="InterPro" id="IPR005914">
    <property type="entry name" value="Acac_CoA_synth"/>
</dbReference>
<dbReference type="Gene3D" id="3.40.50.12780">
    <property type="entry name" value="N-terminal domain of ligase-like"/>
    <property type="match status" value="1"/>
</dbReference>
<feature type="domain" description="AMP-binding enzyme C-terminal" evidence="6">
    <location>
        <begin position="557"/>
        <end position="612"/>
    </location>
</feature>
<dbReference type="GO" id="GO:0006629">
    <property type="term" value="P:lipid metabolic process"/>
    <property type="evidence" value="ECO:0007669"/>
    <property type="project" value="InterPro"/>
</dbReference>
<dbReference type="Pfam" id="PF00501">
    <property type="entry name" value="AMP-binding"/>
    <property type="match status" value="1"/>
</dbReference>
<dbReference type="Pfam" id="PF16177">
    <property type="entry name" value="ACAS_N"/>
    <property type="match status" value="1"/>
</dbReference>
<dbReference type="NCBIfam" id="NF002937">
    <property type="entry name" value="PRK03584.1"/>
    <property type="match status" value="1"/>
</dbReference>
<evidence type="ECO:0000256" key="2">
    <source>
        <dbReference type="ARBA" id="ARBA00022598"/>
    </source>
</evidence>
<comment type="similarity">
    <text evidence="1">Belongs to the ATP-dependent AMP-binding enzyme family.</text>
</comment>
<evidence type="ECO:0000256" key="1">
    <source>
        <dbReference type="ARBA" id="ARBA00006432"/>
    </source>
</evidence>
<evidence type="ECO:0000259" key="7">
    <source>
        <dbReference type="Pfam" id="PF16177"/>
    </source>
</evidence>
<dbReference type="InterPro" id="IPR025110">
    <property type="entry name" value="AMP-bd_C"/>
</dbReference>
<evidence type="ECO:0000259" key="5">
    <source>
        <dbReference type="Pfam" id="PF00501"/>
    </source>
</evidence>
<dbReference type="Proteomes" id="UP000187550">
    <property type="component" value="Unassembled WGS sequence"/>
</dbReference>
<dbReference type="GO" id="GO:0005524">
    <property type="term" value="F:ATP binding"/>
    <property type="evidence" value="ECO:0007669"/>
    <property type="project" value="UniProtKB-KW"/>
</dbReference>
<dbReference type="STRING" id="550447.SAMN05428946_0978"/>
<reference evidence="9" key="1">
    <citation type="submission" date="2017-01" db="EMBL/GenBank/DDBJ databases">
        <authorList>
            <person name="Varghese N."/>
            <person name="Submissions S."/>
        </authorList>
    </citation>
    <scope>NUCLEOTIDE SEQUENCE [LARGE SCALE GENOMIC DNA]</scope>
    <source>
        <strain evidence="9">MNA4</strain>
    </source>
</reference>
<dbReference type="PANTHER" id="PTHR42921:SF1">
    <property type="entry name" value="ACETOACETYL-COA SYNTHETASE"/>
    <property type="match status" value="1"/>
</dbReference>
<protein>
    <submittedName>
        <fullName evidence="8">Acetoacetyl-CoA synthetase</fullName>
    </submittedName>
</protein>
<gene>
    <name evidence="8" type="ORF">SAMN05428946_0978</name>
</gene>
<evidence type="ECO:0000313" key="8">
    <source>
        <dbReference type="EMBL" id="SIT73399.1"/>
    </source>
</evidence>
<keyword evidence="3" id="KW-0547">Nucleotide-binding</keyword>
<dbReference type="PROSITE" id="PS00455">
    <property type="entry name" value="AMP_BINDING"/>
    <property type="match status" value="1"/>
</dbReference>
<evidence type="ECO:0000256" key="3">
    <source>
        <dbReference type="ARBA" id="ARBA00022741"/>
    </source>
</evidence>
<keyword evidence="4" id="KW-0067">ATP-binding</keyword>